<organism evidence="2 3">
    <name type="scientific">Puccinia striiformis</name>
    <dbReference type="NCBI Taxonomy" id="27350"/>
    <lineage>
        <taxon>Eukaryota</taxon>
        <taxon>Fungi</taxon>
        <taxon>Dikarya</taxon>
        <taxon>Basidiomycota</taxon>
        <taxon>Pucciniomycotina</taxon>
        <taxon>Pucciniomycetes</taxon>
        <taxon>Pucciniales</taxon>
        <taxon>Pucciniaceae</taxon>
        <taxon>Puccinia</taxon>
    </lineage>
</organism>
<feature type="compositionally biased region" description="Basic and acidic residues" evidence="1">
    <location>
        <begin position="1"/>
        <end position="13"/>
    </location>
</feature>
<evidence type="ECO:0000313" key="2">
    <source>
        <dbReference type="EMBL" id="POW08434.1"/>
    </source>
</evidence>
<name>A0A2S4VFX5_9BASI</name>
<dbReference type="VEuPathDB" id="FungiDB:PSTT_07562"/>
<dbReference type="EMBL" id="PKSL01000064">
    <property type="protein sequence ID" value="POW08434.1"/>
    <property type="molecule type" value="Genomic_DNA"/>
</dbReference>
<feature type="region of interest" description="Disordered" evidence="1">
    <location>
        <begin position="1"/>
        <end position="26"/>
    </location>
</feature>
<dbReference type="AlphaFoldDB" id="A0A2S4VFX5"/>
<dbReference type="Proteomes" id="UP000239156">
    <property type="component" value="Unassembled WGS sequence"/>
</dbReference>
<dbReference type="VEuPathDB" id="FungiDB:PSHT_00221"/>
<gene>
    <name evidence="2" type="ORF">PSTT_07562</name>
</gene>
<comment type="caution">
    <text evidence="2">The sequence shown here is derived from an EMBL/GenBank/DDBJ whole genome shotgun (WGS) entry which is preliminary data.</text>
</comment>
<protein>
    <submittedName>
        <fullName evidence="2">Uncharacterized protein</fullName>
    </submittedName>
</protein>
<proteinExistence type="predicted"/>
<keyword evidence="3" id="KW-1185">Reference proteome</keyword>
<reference evidence="2" key="1">
    <citation type="submission" date="2017-12" db="EMBL/GenBank/DDBJ databases">
        <title>Gene loss provides genomic basis for host adaptation in cereal stripe rust fungi.</title>
        <authorList>
            <person name="Xia C."/>
        </authorList>
    </citation>
    <scope>NUCLEOTIDE SEQUENCE [LARGE SCALE GENOMIC DNA]</scope>
    <source>
        <strain evidence="2">93-210</strain>
    </source>
</reference>
<accession>A0A2S4VFX5</accession>
<sequence length="116" mass="12880">MRPRSVPEARMITEGRSSTPLRSEENDLSRAIFTGDSPHLLGLKTIPESFISTGPTTHRTTHRLPVRSGGVADSNCSLAMAITSAEQKRQAGRFLALFQTPRPLFLLCILSWDLRF</sequence>
<evidence type="ECO:0000313" key="3">
    <source>
        <dbReference type="Proteomes" id="UP000239156"/>
    </source>
</evidence>
<evidence type="ECO:0000256" key="1">
    <source>
        <dbReference type="SAM" id="MobiDB-lite"/>
    </source>
</evidence>